<gene>
    <name evidence="1" type="ORF">ACFORO_17290</name>
</gene>
<evidence type="ECO:0000313" key="1">
    <source>
        <dbReference type="EMBL" id="MFC3511928.1"/>
    </source>
</evidence>
<keyword evidence="2" id="KW-1185">Reference proteome</keyword>
<sequence>MSKLPGNVAAHEITSVARRVLLDGLVALSQHLDALTVVGAQAVYLRTSAVHLPVAAFTSDGDLGVDPARLLEAPLIEDALTDAGFVRLDRNQSGLWFRIEDIGGQEVQVELDLLVGQTLAKTGRRSVSIPPHDSMAARPVPGIETATIDRSPMTVSSLNEEDPRTITVNVAGPAALFVAKAHKLHDRLADADRRPDRLTAKDAGDVYRLMVGTRPNEVGARFAALLTDSWVGPVTRTGLELLRDQFGGSDTPGVRLAIAALDGAVPESRIRALAPAYVRALPTA</sequence>
<reference evidence="2" key="1">
    <citation type="journal article" date="2019" name="Int. J. Syst. Evol. Microbiol.">
        <title>The Global Catalogue of Microorganisms (GCM) 10K type strain sequencing project: providing services to taxonomists for standard genome sequencing and annotation.</title>
        <authorList>
            <consortium name="The Broad Institute Genomics Platform"/>
            <consortium name="The Broad Institute Genome Sequencing Center for Infectious Disease"/>
            <person name="Wu L."/>
            <person name="Ma J."/>
        </authorList>
    </citation>
    <scope>NUCLEOTIDE SEQUENCE [LARGE SCALE GENOMIC DNA]</scope>
    <source>
        <strain evidence="2">CGMCC 4.7682</strain>
    </source>
</reference>
<protein>
    <submittedName>
        <fullName evidence="1">Uncharacterized protein</fullName>
    </submittedName>
</protein>
<name>A0ABV7QK29_9PSEU</name>
<evidence type="ECO:0000313" key="2">
    <source>
        <dbReference type="Proteomes" id="UP001595764"/>
    </source>
</evidence>
<dbReference type="RefSeq" id="WP_377871109.1">
    <property type="nucleotide sequence ID" value="NZ_JBHMAY010000026.1"/>
</dbReference>
<dbReference type="EMBL" id="JBHRWI010000020">
    <property type="protein sequence ID" value="MFC3511928.1"/>
    <property type="molecule type" value="Genomic_DNA"/>
</dbReference>
<dbReference type="Proteomes" id="UP001595764">
    <property type="component" value="Unassembled WGS sequence"/>
</dbReference>
<comment type="caution">
    <text evidence="1">The sequence shown here is derived from an EMBL/GenBank/DDBJ whole genome shotgun (WGS) entry which is preliminary data.</text>
</comment>
<accession>A0ABV7QK29</accession>
<organism evidence="1 2">
    <name type="scientific">Amycolatopsis halotolerans</name>
    <dbReference type="NCBI Taxonomy" id="330083"/>
    <lineage>
        <taxon>Bacteria</taxon>
        <taxon>Bacillati</taxon>
        <taxon>Actinomycetota</taxon>
        <taxon>Actinomycetes</taxon>
        <taxon>Pseudonocardiales</taxon>
        <taxon>Pseudonocardiaceae</taxon>
        <taxon>Amycolatopsis</taxon>
    </lineage>
</organism>
<proteinExistence type="predicted"/>